<keyword evidence="5" id="KW-0328">Glycosyltransferase</keyword>
<evidence type="ECO:0000259" key="17">
    <source>
        <dbReference type="Pfam" id="PF00912"/>
    </source>
</evidence>
<protein>
    <submittedName>
        <fullName evidence="18">Penicillin-binding protein</fullName>
    </submittedName>
</protein>
<evidence type="ECO:0000259" key="16">
    <source>
        <dbReference type="Pfam" id="PF00905"/>
    </source>
</evidence>
<feature type="region of interest" description="Disordered" evidence="14">
    <location>
        <begin position="593"/>
        <end position="683"/>
    </location>
</feature>
<keyword evidence="6" id="KW-0808">Transferase</keyword>
<feature type="domain" description="Glycosyl transferase family 51" evidence="17">
    <location>
        <begin position="41"/>
        <end position="214"/>
    </location>
</feature>
<dbReference type="Proteomes" id="UP000261811">
    <property type="component" value="Unassembled WGS sequence"/>
</dbReference>
<evidence type="ECO:0000256" key="4">
    <source>
        <dbReference type="ARBA" id="ARBA00022670"/>
    </source>
</evidence>
<dbReference type="GO" id="GO:0009002">
    <property type="term" value="F:serine-type D-Ala-D-Ala carboxypeptidase activity"/>
    <property type="evidence" value="ECO:0007669"/>
    <property type="project" value="UniProtKB-EC"/>
</dbReference>
<dbReference type="GO" id="GO:0006508">
    <property type="term" value="P:proteolysis"/>
    <property type="evidence" value="ECO:0007669"/>
    <property type="project" value="UniProtKB-KW"/>
</dbReference>
<evidence type="ECO:0000256" key="3">
    <source>
        <dbReference type="ARBA" id="ARBA00022645"/>
    </source>
</evidence>
<dbReference type="InterPro" id="IPR036950">
    <property type="entry name" value="PBP_transglycosylase"/>
</dbReference>
<gene>
    <name evidence="18" type="ORF">DZF91_06975</name>
</gene>
<evidence type="ECO:0000256" key="2">
    <source>
        <dbReference type="ARBA" id="ARBA00007739"/>
    </source>
</evidence>
<dbReference type="GO" id="GO:0008360">
    <property type="term" value="P:regulation of cell shape"/>
    <property type="evidence" value="ECO:0007669"/>
    <property type="project" value="UniProtKB-KW"/>
</dbReference>
<dbReference type="InterPro" id="IPR012338">
    <property type="entry name" value="Beta-lactam/transpept-like"/>
</dbReference>
<dbReference type="OrthoDB" id="7911552at2"/>
<dbReference type="InterPro" id="IPR050396">
    <property type="entry name" value="Glycosyltr_51/Transpeptidase"/>
</dbReference>
<dbReference type="Gene3D" id="1.10.3810.10">
    <property type="entry name" value="Biosynthetic peptidoglycan transglycosylase-like"/>
    <property type="match status" value="1"/>
</dbReference>
<evidence type="ECO:0000256" key="8">
    <source>
        <dbReference type="ARBA" id="ARBA00022960"/>
    </source>
</evidence>
<keyword evidence="10" id="KW-0511">Multifunctional enzyme</keyword>
<reference evidence="18 19" key="1">
    <citation type="submission" date="2018-08" db="EMBL/GenBank/DDBJ databases">
        <title>Actinomadura jelena sp. nov., a novel Actinomycete isolated from soil in Chad.</title>
        <authorList>
            <person name="Shi L."/>
        </authorList>
    </citation>
    <scope>NUCLEOTIDE SEQUENCE [LARGE SCALE GENOMIC DNA]</scope>
    <source>
        <strain evidence="18 19">NEAU-G17</strain>
    </source>
</reference>
<proteinExistence type="inferred from homology"/>
<keyword evidence="3" id="KW-0121">Carboxypeptidase</keyword>
<feature type="domain" description="Penicillin-binding protein transpeptidase" evidence="16">
    <location>
        <begin position="307"/>
        <end position="552"/>
    </location>
</feature>
<dbReference type="GO" id="GO:0008955">
    <property type="term" value="F:peptidoglycan glycosyltransferase activity"/>
    <property type="evidence" value="ECO:0007669"/>
    <property type="project" value="UniProtKB-EC"/>
</dbReference>
<dbReference type="InterPro" id="IPR023346">
    <property type="entry name" value="Lysozyme-like_dom_sf"/>
</dbReference>
<keyword evidence="11" id="KW-0961">Cell wall biogenesis/degradation</keyword>
<feature type="signal peptide" evidence="15">
    <location>
        <begin position="1"/>
        <end position="24"/>
    </location>
</feature>
<dbReference type="Pfam" id="PF00905">
    <property type="entry name" value="Transpeptidase"/>
    <property type="match status" value="1"/>
</dbReference>
<dbReference type="FunFam" id="1.10.3810.10:FF:000001">
    <property type="entry name" value="Penicillin-binding protein 1A"/>
    <property type="match status" value="1"/>
</dbReference>
<dbReference type="AlphaFoldDB" id="A0A372JSN7"/>
<dbReference type="PANTHER" id="PTHR32282:SF34">
    <property type="entry name" value="PENICILLIN-BINDING PROTEIN 1A"/>
    <property type="match status" value="1"/>
</dbReference>
<evidence type="ECO:0000256" key="7">
    <source>
        <dbReference type="ARBA" id="ARBA00022801"/>
    </source>
</evidence>
<sequence>MIGLGIAAFAVAYLLTPVPSPSQAAVAQGPTYYYADGKTVIAKTGTNREAVPISQVPKGVREAVIAAENRSFYSDPGVSVKGTARAFWSTATGKQLQGGSTITQQMVRNYYGGIGQERSVTRKLKEVMVSLKVGREKSKDWILEQYLNTIYFGRDAYGIQAAAHAYYNKDVKDLTPSEGAYLAAAIQQPTPFGDPSGAAMTYAQQRWQAVVGNMVRDHALTPAQQAQMKFPKPRAQKLKNVYRGQNGYMINVARKELIERRGYTEDEINRDGLKIVTTFDKDLMDAAKQAVTNNVPSGMSKKIRTALVSVDPSTGQVLAFYGGRNYLSEMGSSVWYDWAQPGSGFKPIVLAAALKAGYGLDTTEDGSSPQTFAGAQLHNDSNESFGDVNLVTATEHSINTAYVNLGQEVGLDKVVKMAEAMGIPKSQLTANGADKAPSLPLGPISVHPIEMAGVYSTFAAGGTHRTPYVVRSVEDNKGDTKKFSEKGDDVFSDQVAKDATYAMQKVVQGGTGTGAQLDDGRDVAGKTGTTNGGAAIWFNGFIPQLQTTVAMFRSDGKPLEIPGYGAYGGQLPAQIWKSYMGDAVSIKNFEAKSFDPPSIQTGYDPGPVTQRPTDRPTTRVPSGKPTKPGRTNEPSGPPSGRPTHRPTGKPTGRPTPPGPGDGGGGGGGGGGGDTKPGTGDLSY</sequence>
<comment type="catalytic activity">
    <reaction evidence="13">
        <text>[GlcNAc-(1-&gt;4)-Mur2Ac(oyl-L-Ala-gamma-D-Glu-L-Lys-D-Ala-D-Ala)](n)-di-trans,octa-cis-undecaprenyl diphosphate + beta-D-GlcNAc-(1-&gt;4)-Mur2Ac(oyl-L-Ala-gamma-D-Glu-L-Lys-D-Ala-D-Ala)-di-trans,octa-cis-undecaprenyl diphosphate = [GlcNAc-(1-&gt;4)-Mur2Ac(oyl-L-Ala-gamma-D-Glu-L-Lys-D-Ala-D-Ala)](n+1)-di-trans,octa-cis-undecaprenyl diphosphate + di-trans,octa-cis-undecaprenyl diphosphate + H(+)</text>
        <dbReference type="Rhea" id="RHEA:23708"/>
        <dbReference type="Rhea" id="RHEA-COMP:9602"/>
        <dbReference type="Rhea" id="RHEA-COMP:9603"/>
        <dbReference type="ChEBI" id="CHEBI:15378"/>
        <dbReference type="ChEBI" id="CHEBI:58405"/>
        <dbReference type="ChEBI" id="CHEBI:60033"/>
        <dbReference type="ChEBI" id="CHEBI:78435"/>
        <dbReference type="EC" id="2.4.99.28"/>
    </reaction>
</comment>
<comment type="similarity">
    <text evidence="1">In the C-terminal section; belongs to the transpeptidase family.</text>
</comment>
<keyword evidence="8" id="KW-0133">Cell shape</keyword>
<evidence type="ECO:0000256" key="5">
    <source>
        <dbReference type="ARBA" id="ARBA00022676"/>
    </source>
</evidence>
<dbReference type="InterPro" id="IPR001460">
    <property type="entry name" value="PCN-bd_Tpept"/>
</dbReference>
<feature type="compositionally biased region" description="Gly residues" evidence="14">
    <location>
        <begin position="660"/>
        <end position="674"/>
    </location>
</feature>
<name>A0A372JSN7_9ACTN</name>
<feature type="chain" id="PRO_5016928591" evidence="15">
    <location>
        <begin position="25"/>
        <end position="683"/>
    </location>
</feature>
<evidence type="ECO:0000256" key="13">
    <source>
        <dbReference type="ARBA" id="ARBA00049902"/>
    </source>
</evidence>
<comment type="catalytic activity">
    <reaction evidence="12">
        <text>Preferential cleavage: (Ac)2-L-Lys-D-Ala-|-D-Ala. Also transpeptidation of peptidyl-alanyl moieties that are N-acyl substituents of D-alanine.</text>
        <dbReference type="EC" id="3.4.16.4"/>
    </reaction>
</comment>
<accession>A0A372JSN7</accession>
<dbReference type="SUPFAM" id="SSF53955">
    <property type="entry name" value="Lysozyme-like"/>
    <property type="match status" value="1"/>
</dbReference>
<dbReference type="SUPFAM" id="SSF56601">
    <property type="entry name" value="beta-lactamase/transpeptidase-like"/>
    <property type="match status" value="1"/>
</dbReference>
<dbReference type="InterPro" id="IPR001264">
    <property type="entry name" value="Glyco_trans_51"/>
</dbReference>
<dbReference type="Pfam" id="PF00912">
    <property type="entry name" value="Transgly"/>
    <property type="match status" value="1"/>
</dbReference>
<keyword evidence="4" id="KW-0645">Protease</keyword>
<evidence type="ECO:0000256" key="9">
    <source>
        <dbReference type="ARBA" id="ARBA00022984"/>
    </source>
</evidence>
<keyword evidence="9" id="KW-0573">Peptidoglycan synthesis</keyword>
<evidence type="ECO:0000256" key="12">
    <source>
        <dbReference type="ARBA" id="ARBA00034000"/>
    </source>
</evidence>
<keyword evidence="19" id="KW-1185">Reference proteome</keyword>
<dbReference type="Gene3D" id="3.40.710.10">
    <property type="entry name" value="DD-peptidase/beta-lactamase superfamily"/>
    <property type="match status" value="1"/>
</dbReference>
<dbReference type="EMBL" id="QURH01000130">
    <property type="protein sequence ID" value="RFU42358.1"/>
    <property type="molecule type" value="Genomic_DNA"/>
</dbReference>
<organism evidence="18 19">
    <name type="scientific">Actinomadura logoneensis</name>
    <dbReference type="NCBI Taxonomy" id="2293572"/>
    <lineage>
        <taxon>Bacteria</taxon>
        <taxon>Bacillati</taxon>
        <taxon>Actinomycetota</taxon>
        <taxon>Actinomycetes</taxon>
        <taxon>Streptosporangiales</taxon>
        <taxon>Thermomonosporaceae</taxon>
        <taxon>Actinomadura</taxon>
    </lineage>
</organism>
<evidence type="ECO:0000256" key="1">
    <source>
        <dbReference type="ARBA" id="ARBA00007090"/>
    </source>
</evidence>
<keyword evidence="7" id="KW-0378">Hydrolase</keyword>
<dbReference type="GO" id="GO:0009252">
    <property type="term" value="P:peptidoglycan biosynthetic process"/>
    <property type="evidence" value="ECO:0007669"/>
    <property type="project" value="UniProtKB-KW"/>
</dbReference>
<evidence type="ECO:0000256" key="15">
    <source>
        <dbReference type="SAM" id="SignalP"/>
    </source>
</evidence>
<evidence type="ECO:0000313" key="19">
    <source>
        <dbReference type="Proteomes" id="UP000261811"/>
    </source>
</evidence>
<dbReference type="GO" id="GO:0030288">
    <property type="term" value="C:outer membrane-bounded periplasmic space"/>
    <property type="evidence" value="ECO:0007669"/>
    <property type="project" value="TreeGrafter"/>
</dbReference>
<evidence type="ECO:0000256" key="10">
    <source>
        <dbReference type="ARBA" id="ARBA00023268"/>
    </source>
</evidence>
<comment type="caution">
    <text evidence="18">The sequence shown here is derived from an EMBL/GenBank/DDBJ whole genome shotgun (WGS) entry which is preliminary data.</text>
</comment>
<evidence type="ECO:0000256" key="11">
    <source>
        <dbReference type="ARBA" id="ARBA00023316"/>
    </source>
</evidence>
<comment type="similarity">
    <text evidence="2">In the N-terminal section; belongs to the glycosyltransferase 51 family.</text>
</comment>
<evidence type="ECO:0000256" key="6">
    <source>
        <dbReference type="ARBA" id="ARBA00022679"/>
    </source>
</evidence>
<dbReference type="PANTHER" id="PTHR32282">
    <property type="entry name" value="BINDING PROTEIN TRANSPEPTIDASE, PUTATIVE-RELATED"/>
    <property type="match status" value="1"/>
</dbReference>
<evidence type="ECO:0000313" key="18">
    <source>
        <dbReference type="EMBL" id="RFU42358.1"/>
    </source>
</evidence>
<dbReference type="GO" id="GO:0071555">
    <property type="term" value="P:cell wall organization"/>
    <property type="evidence" value="ECO:0007669"/>
    <property type="project" value="UniProtKB-KW"/>
</dbReference>
<keyword evidence="15" id="KW-0732">Signal</keyword>
<evidence type="ECO:0000256" key="14">
    <source>
        <dbReference type="SAM" id="MobiDB-lite"/>
    </source>
</evidence>
<dbReference type="GO" id="GO:0008658">
    <property type="term" value="F:penicillin binding"/>
    <property type="evidence" value="ECO:0007669"/>
    <property type="project" value="InterPro"/>
</dbReference>